<dbReference type="PROSITE" id="PS51318">
    <property type="entry name" value="TAT"/>
    <property type="match status" value="1"/>
</dbReference>
<accession>A0AAJ6BKV9</accession>
<organism evidence="1 2">
    <name type="scientific">Candidatus Brevundimonas colombiensis</name>
    <dbReference type="NCBI Taxonomy" id="3121376"/>
    <lineage>
        <taxon>Bacteria</taxon>
        <taxon>Pseudomonadati</taxon>
        <taxon>Pseudomonadota</taxon>
        <taxon>Alphaproteobacteria</taxon>
        <taxon>Caulobacterales</taxon>
        <taxon>Caulobacteraceae</taxon>
        <taxon>Brevundimonas</taxon>
    </lineage>
</organism>
<dbReference type="InterPro" id="IPR006311">
    <property type="entry name" value="TAT_signal"/>
</dbReference>
<dbReference type="Proteomes" id="UP001213664">
    <property type="component" value="Chromosome"/>
</dbReference>
<dbReference type="PANTHER" id="PTHR33361">
    <property type="entry name" value="GLR0591 PROTEIN"/>
    <property type="match status" value="1"/>
</dbReference>
<reference evidence="1" key="1">
    <citation type="submission" date="2023-03" db="EMBL/GenBank/DDBJ databases">
        <title>Andean soil-derived lignocellulolytic bacterial consortium as a source of novel taxa and putative plastic-active enzymes.</title>
        <authorList>
            <person name="Diaz-Garcia L."/>
            <person name="Chuvochina M."/>
            <person name="Feuerriegel G."/>
            <person name="Bunk B."/>
            <person name="Sproer C."/>
            <person name="Streit W.R."/>
            <person name="Rodriguez L.M."/>
            <person name="Overmann J."/>
            <person name="Jimenez D.J."/>
        </authorList>
    </citation>
    <scope>NUCLEOTIDE SEQUENCE</scope>
    <source>
        <strain evidence="1">MAG 833</strain>
    </source>
</reference>
<protein>
    <submittedName>
        <fullName evidence="1">DUF885 family protein</fullName>
    </submittedName>
</protein>
<dbReference type="InterPro" id="IPR010281">
    <property type="entry name" value="DUF885"/>
</dbReference>
<evidence type="ECO:0000313" key="2">
    <source>
        <dbReference type="Proteomes" id="UP001213664"/>
    </source>
</evidence>
<proteinExistence type="predicted"/>
<sequence length="616" mass="66745">MLDRRRLLQSAALGAGLYAVGGAVGGAAAAARPQDGDAAGGVDGAFKSFMDKTFEGTLDRAPEVVTMFGLDKGARAVAKSQLTAPTRVEEEDQRAFIRQQAADLGRIDRRALSPRNLNYYDSIKDNLDGVIATYDIPYGQGGWPNPYRVSQQGGAYQSTPDFLANQHTIETAADADAYVARVNAFADVLTAETDRLKEEYALGVVPPDFILAKAIRQQDGVLATPAATSPLTKSVTDRTQAKGLTGDWGAQVQRLIETRVYPALAAQNAVLKGAQARTTHEASVRRLPQGEQYYANSLRYITTTRLTADEIHRTGVEQMAELTARADGLLKAQGLTQGSVAQRIAALGDDPKYIYANTDAGKAELIAKLNAQMADMQARLPNAFGRLPKASVQIKRVPPEIEAGAPMGYYNSPSLDGARPGIYWINLKDTAEWPSWSLPTLTYHEATPGHHLQISLQQESESAPLLMNLLGFSSYVEGWGLYAEQLADELGAYENDPTGQIGYIQSLMFRAARLVVDTGIHSKGWSREQGIRYMMEAYGDQEGAATSEVERYCGWPGQACAYKVGHNEWVRLRETAKTTLGPKFDIKGFHDTALAAGGVPLSVLERIVNGWVAAQA</sequence>
<dbReference type="EMBL" id="CP119326">
    <property type="protein sequence ID" value="WEK40878.1"/>
    <property type="molecule type" value="Genomic_DNA"/>
</dbReference>
<dbReference type="AlphaFoldDB" id="A0AAJ6BKV9"/>
<dbReference type="PANTHER" id="PTHR33361:SF2">
    <property type="entry name" value="DUF885 DOMAIN-CONTAINING PROTEIN"/>
    <property type="match status" value="1"/>
</dbReference>
<gene>
    <name evidence="1" type="ORF">P0Y50_04515</name>
</gene>
<dbReference type="Pfam" id="PF05960">
    <property type="entry name" value="DUF885"/>
    <property type="match status" value="1"/>
</dbReference>
<name>A0AAJ6BKV9_9CAUL</name>
<evidence type="ECO:0000313" key="1">
    <source>
        <dbReference type="EMBL" id="WEK40878.1"/>
    </source>
</evidence>